<dbReference type="EMBL" id="CAUJNA010003581">
    <property type="protein sequence ID" value="CAJ1405375.1"/>
    <property type="molecule type" value="Genomic_DNA"/>
</dbReference>
<reference evidence="2" key="1">
    <citation type="submission" date="2023-08" db="EMBL/GenBank/DDBJ databases">
        <authorList>
            <person name="Chen Y."/>
            <person name="Shah S."/>
            <person name="Dougan E. K."/>
            <person name="Thang M."/>
            <person name="Chan C."/>
        </authorList>
    </citation>
    <scope>NUCLEOTIDE SEQUENCE</scope>
</reference>
<keyword evidence="1" id="KW-0175">Coiled coil</keyword>
<organism evidence="2 3">
    <name type="scientific">Effrenium voratum</name>
    <dbReference type="NCBI Taxonomy" id="2562239"/>
    <lineage>
        <taxon>Eukaryota</taxon>
        <taxon>Sar</taxon>
        <taxon>Alveolata</taxon>
        <taxon>Dinophyceae</taxon>
        <taxon>Suessiales</taxon>
        <taxon>Symbiodiniaceae</taxon>
        <taxon>Effrenium</taxon>
    </lineage>
</organism>
<dbReference type="AlphaFoldDB" id="A0AA36JH84"/>
<accession>A0AA36JH84</accession>
<proteinExistence type="predicted"/>
<evidence type="ECO:0000313" key="3">
    <source>
        <dbReference type="Proteomes" id="UP001178507"/>
    </source>
</evidence>
<name>A0AA36JH84_9DINO</name>
<gene>
    <name evidence="2" type="ORF">EVOR1521_LOCUS27604</name>
</gene>
<feature type="coiled-coil region" evidence="1">
    <location>
        <begin position="194"/>
        <end position="221"/>
    </location>
</feature>
<protein>
    <submittedName>
        <fullName evidence="2">Uncharacterized protein</fullName>
    </submittedName>
</protein>
<dbReference type="Proteomes" id="UP001178507">
    <property type="component" value="Unassembled WGS sequence"/>
</dbReference>
<keyword evidence="3" id="KW-1185">Reference proteome</keyword>
<comment type="caution">
    <text evidence="2">The sequence shown here is derived from an EMBL/GenBank/DDBJ whole genome shotgun (WGS) entry which is preliminary data.</text>
</comment>
<evidence type="ECO:0000313" key="2">
    <source>
        <dbReference type="EMBL" id="CAJ1405375.1"/>
    </source>
</evidence>
<evidence type="ECO:0000256" key="1">
    <source>
        <dbReference type="SAM" id="Coils"/>
    </source>
</evidence>
<sequence>MLHVGCCLKFQGAVTMSGSDQSVGPGPSNAELQQKLSILEKRLDHIDCQGAKSPGVLHERVTKLEDQLAQFEVKLGECSGSASGVKEALVSQTSQTNRIEEKLSSQLQVAQASIQACCARLAAMDEQLDSAMRTVASLTAEVNLKQATPAHAPSEDIEPVQAQFHDVLLQILGRLSALENPRSVPEAQMRSQDSNQLEVKLQTLTESLERLNSEVLEVTARVEAQAVHVVSCRSRLDALEEPQSEMGPRRS</sequence>